<dbReference type="PROSITE" id="PS00856">
    <property type="entry name" value="GUANYLATE_KINASE_1"/>
    <property type="match status" value="1"/>
</dbReference>
<sequence>MKYFIFYGPTASGKSALMEYLLINDSDYLEPLISFTTRAMKTGEKEGTDYYFISRDQYLEYRTQCKVVEQIHYLDQVYGLTSDELKRVEATNKNGAAIMNLEGIRSLKAKVGYQKVISIFIYRDLNEIVKSIKQSGINNAEQDKRIALAQEELKDINTCDYVVYNSGSFETAYQQLHRIIRHEINSQPIDFTIQAGQKYQDAKGNLVEIVVEAAEHTVNGSILVIYRDLSSGTLLAQPYEKFCGKRGIGKGISEGSFVLVEGKAGDNN</sequence>
<dbReference type="PANTHER" id="PTHR23117">
    <property type="entry name" value="GUANYLATE KINASE-RELATED"/>
    <property type="match status" value="1"/>
</dbReference>
<dbReference type="InterPro" id="IPR008144">
    <property type="entry name" value="Guanylate_kin-like_dom"/>
</dbReference>
<dbReference type="InterPro" id="IPR027417">
    <property type="entry name" value="P-loop_NTPase"/>
</dbReference>
<evidence type="ECO:0000259" key="2">
    <source>
        <dbReference type="PROSITE" id="PS50052"/>
    </source>
</evidence>
<dbReference type="AlphaFoldDB" id="A0A0W8E3G0"/>
<accession>A0A0W8E3G0</accession>
<dbReference type="SUPFAM" id="SSF52540">
    <property type="entry name" value="P-loop containing nucleoside triphosphate hydrolases"/>
    <property type="match status" value="1"/>
</dbReference>
<dbReference type="InterPro" id="IPR008145">
    <property type="entry name" value="GK/Ca_channel_bsu"/>
</dbReference>
<dbReference type="EMBL" id="LNQE01001889">
    <property type="protein sequence ID" value="KUG03196.1"/>
    <property type="molecule type" value="Genomic_DNA"/>
</dbReference>
<protein>
    <submittedName>
        <fullName evidence="3">Guanylate kinase</fullName>
        <ecNumber evidence="3">2.7.4.8</ecNumber>
    </submittedName>
</protein>
<comment type="caution">
    <text evidence="3">The sequence shown here is derived from an EMBL/GenBank/DDBJ whole genome shotgun (WGS) entry which is preliminary data.</text>
</comment>
<dbReference type="SMART" id="SM00072">
    <property type="entry name" value="GuKc"/>
    <property type="match status" value="1"/>
</dbReference>
<name>A0A0W8E3G0_9ZZZZ</name>
<keyword evidence="3" id="KW-0418">Kinase</keyword>
<evidence type="ECO:0000256" key="1">
    <source>
        <dbReference type="ARBA" id="ARBA00022679"/>
    </source>
</evidence>
<dbReference type="Gene3D" id="3.40.50.300">
    <property type="entry name" value="P-loop containing nucleotide triphosphate hydrolases"/>
    <property type="match status" value="1"/>
</dbReference>
<dbReference type="Pfam" id="PF00625">
    <property type="entry name" value="Guanylate_kin"/>
    <property type="match status" value="1"/>
</dbReference>
<dbReference type="PROSITE" id="PS50052">
    <property type="entry name" value="GUANYLATE_KINASE_2"/>
    <property type="match status" value="1"/>
</dbReference>
<reference evidence="3" key="1">
    <citation type="journal article" date="2015" name="Proc. Natl. Acad. Sci. U.S.A.">
        <title>Networks of energetic and metabolic interactions define dynamics in microbial communities.</title>
        <authorList>
            <person name="Embree M."/>
            <person name="Liu J.K."/>
            <person name="Al-Bassam M.M."/>
            <person name="Zengler K."/>
        </authorList>
    </citation>
    <scope>NUCLEOTIDE SEQUENCE</scope>
</reference>
<keyword evidence="1 3" id="KW-0808">Transferase</keyword>
<dbReference type="InterPro" id="IPR020590">
    <property type="entry name" value="Guanylate_kinase_CS"/>
</dbReference>
<evidence type="ECO:0000313" key="3">
    <source>
        <dbReference type="EMBL" id="KUG03196.1"/>
    </source>
</evidence>
<organism evidence="3">
    <name type="scientific">hydrocarbon metagenome</name>
    <dbReference type="NCBI Taxonomy" id="938273"/>
    <lineage>
        <taxon>unclassified sequences</taxon>
        <taxon>metagenomes</taxon>
        <taxon>ecological metagenomes</taxon>
    </lineage>
</organism>
<dbReference type="PANTHER" id="PTHR23117:SF18">
    <property type="entry name" value="LEUCINE-RICH REPEAT AND GUANYLATE KINASE DOMAIN-CONTAINING PROTEIN"/>
    <property type="match status" value="1"/>
</dbReference>
<proteinExistence type="predicted"/>
<dbReference type="GO" id="GO:0005829">
    <property type="term" value="C:cytosol"/>
    <property type="evidence" value="ECO:0007669"/>
    <property type="project" value="TreeGrafter"/>
</dbReference>
<feature type="domain" description="Guanylate kinase-like" evidence="2">
    <location>
        <begin position="1"/>
        <end position="181"/>
    </location>
</feature>
<gene>
    <name evidence="3" type="ORF">ASZ90_019404</name>
</gene>
<dbReference type="GO" id="GO:0004385">
    <property type="term" value="F:GMP kinase activity"/>
    <property type="evidence" value="ECO:0007669"/>
    <property type="project" value="UniProtKB-EC"/>
</dbReference>
<dbReference type="EC" id="2.7.4.8" evidence="3"/>